<protein>
    <submittedName>
        <fullName evidence="2">Uncharacterized protein</fullName>
    </submittedName>
</protein>
<sequence>MSRNKRTESSKVNANMFQFAGGDVDMMSEEEAQQAAKRQSITLGSPLLLKRPNPSGVTPALFLPPARYEPNTFSPSSSSQTTHNASSDPFALPVSGPTAGSAGIAETFAATNKSITNTLPTAIPSEDPLPRRDGSPDPPPPPMGSSLVEPTTLSRSTDLLAKQVWNLHSLDAVIVSANFLKEHINDLLWIKARLLDHQGHLLRCHTFAQQNLDAITRALYVDSKMEELRLAVASNKE</sequence>
<keyword evidence="3" id="KW-1185">Reference proteome</keyword>
<feature type="compositionally biased region" description="Low complexity" evidence="1">
    <location>
        <begin position="72"/>
        <end position="87"/>
    </location>
</feature>
<feature type="non-terminal residue" evidence="2">
    <location>
        <position position="237"/>
    </location>
</feature>
<dbReference type="AlphaFoldDB" id="A0A9W8IW93"/>
<proteinExistence type="predicted"/>
<comment type="caution">
    <text evidence="2">The sequence shown here is derived from an EMBL/GenBank/DDBJ whole genome shotgun (WGS) entry which is preliminary data.</text>
</comment>
<evidence type="ECO:0000256" key="1">
    <source>
        <dbReference type="SAM" id="MobiDB-lite"/>
    </source>
</evidence>
<evidence type="ECO:0000313" key="3">
    <source>
        <dbReference type="Proteomes" id="UP001140091"/>
    </source>
</evidence>
<feature type="region of interest" description="Disordered" evidence="1">
    <location>
        <begin position="68"/>
        <end position="94"/>
    </location>
</feature>
<gene>
    <name evidence="2" type="ORF">H1R20_g15214</name>
</gene>
<organism evidence="2 3">
    <name type="scientific">Candolleomyces eurysporus</name>
    <dbReference type="NCBI Taxonomy" id="2828524"/>
    <lineage>
        <taxon>Eukaryota</taxon>
        <taxon>Fungi</taxon>
        <taxon>Dikarya</taxon>
        <taxon>Basidiomycota</taxon>
        <taxon>Agaricomycotina</taxon>
        <taxon>Agaricomycetes</taxon>
        <taxon>Agaricomycetidae</taxon>
        <taxon>Agaricales</taxon>
        <taxon>Agaricineae</taxon>
        <taxon>Psathyrellaceae</taxon>
        <taxon>Candolleomyces</taxon>
    </lineage>
</organism>
<reference evidence="2" key="1">
    <citation type="submission" date="2022-06" db="EMBL/GenBank/DDBJ databases">
        <title>Genome Sequence of Candolleomyces eurysporus.</title>
        <authorList>
            <person name="Buettner E."/>
        </authorList>
    </citation>
    <scope>NUCLEOTIDE SEQUENCE</scope>
    <source>
        <strain evidence="2">VTCC 930004</strain>
    </source>
</reference>
<dbReference type="Proteomes" id="UP001140091">
    <property type="component" value="Unassembled WGS sequence"/>
</dbReference>
<evidence type="ECO:0000313" key="2">
    <source>
        <dbReference type="EMBL" id="KAJ2921884.1"/>
    </source>
</evidence>
<feature type="region of interest" description="Disordered" evidence="1">
    <location>
        <begin position="115"/>
        <end position="149"/>
    </location>
</feature>
<feature type="region of interest" description="Disordered" evidence="1">
    <location>
        <begin position="44"/>
        <end position="63"/>
    </location>
</feature>
<dbReference type="OrthoDB" id="3055094at2759"/>
<dbReference type="EMBL" id="JANBPK010001539">
    <property type="protein sequence ID" value="KAJ2921884.1"/>
    <property type="molecule type" value="Genomic_DNA"/>
</dbReference>
<accession>A0A9W8IW93</accession>
<name>A0A9W8IW93_9AGAR</name>